<dbReference type="InterPro" id="IPR001539">
    <property type="entry name" value="Peptidase_U32"/>
</dbReference>
<comment type="caution">
    <text evidence="2">The sequence shown here is derived from an EMBL/GenBank/DDBJ whole genome shotgun (WGS) entry which is preliminary data.</text>
</comment>
<dbReference type="PROSITE" id="PS01276">
    <property type="entry name" value="PEPTIDASE_U32"/>
    <property type="match status" value="1"/>
</dbReference>
<dbReference type="AlphaFoldDB" id="A0A498GX39"/>
<dbReference type="RefSeq" id="WP_128694391.1">
    <property type="nucleotide sequence ID" value="NZ_LHQS01000003.1"/>
</dbReference>
<proteinExistence type="predicted"/>
<dbReference type="InterPro" id="IPR051454">
    <property type="entry name" value="RNA/ubiquinone_mod_enzymes"/>
</dbReference>
<feature type="domain" description="Peptidase U32 collagenase" evidence="1">
    <location>
        <begin position="407"/>
        <end position="525"/>
    </location>
</feature>
<protein>
    <submittedName>
        <fullName evidence="2">Peptidase U32</fullName>
    </submittedName>
</protein>
<name>A0A498GX39_9EURY</name>
<evidence type="ECO:0000313" key="2">
    <source>
        <dbReference type="EMBL" id="RXE55242.1"/>
    </source>
</evidence>
<dbReference type="PANTHER" id="PTHR30217">
    <property type="entry name" value="PEPTIDASE U32 FAMILY"/>
    <property type="match status" value="1"/>
</dbReference>
<organism evidence="2 3">
    <name type="scientific">Methanoculleus taiwanensis</name>
    <dbReference type="NCBI Taxonomy" id="1550565"/>
    <lineage>
        <taxon>Archaea</taxon>
        <taxon>Methanobacteriati</taxon>
        <taxon>Methanobacteriota</taxon>
        <taxon>Stenosarchaea group</taxon>
        <taxon>Methanomicrobia</taxon>
        <taxon>Methanomicrobiales</taxon>
        <taxon>Methanomicrobiaceae</taxon>
        <taxon>Methanoculleus</taxon>
    </lineage>
</organism>
<dbReference type="InterPro" id="IPR020988">
    <property type="entry name" value="Pept_U32_collagenase"/>
</dbReference>
<reference evidence="2 3" key="1">
    <citation type="journal article" date="2015" name="Int. J. Syst. Evol. Microbiol.">
        <title>Methanoculleus taiwanensis sp. nov., a methanogen isolated from deep marine sediment at the deformation front area near Taiwan.</title>
        <authorList>
            <person name="Weng C.Y."/>
            <person name="Chen S.C."/>
            <person name="Lai M.C."/>
            <person name="Wu S.Y."/>
            <person name="Lin S."/>
            <person name="Yang T.F."/>
            <person name="Chen P.C."/>
        </authorList>
    </citation>
    <scope>NUCLEOTIDE SEQUENCE [LARGE SCALE GENOMIC DNA]</scope>
    <source>
        <strain evidence="2 3">CYW4</strain>
    </source>
</reference>
<accession>A0A498GX39</accession>
<dbReference type="EMBL" id="LHQS01000003">
    <property type="protein sequence ID" value="RXE55242.1"/>
    <property type="molecule type" value="Genomic_DNA"/>
</dbReference>
<sequence>MISEISQKKPRQIGSLPELLAPAGSFDALVAAVAAGADAVYLSGTRFGARRYAANFTEEDLARAIEYAHLRDVSVYVTVNTLIRDAELADVAAYLVWLYEMGADAVLVQDAGVAKLARELAPDLALHASTQMTIHNREGVAYAAGHGFSRVVLAREMPLAEIEEIREAAEAYGIGLEVFIHGALCYCYSGQCLLSSVIGGRSGNRGMCAQPCRRQYDLVAGRKDEYGRPVDLRPVPLDETYLLSTRDLAVYPHLDRIVASGIASLKIEGRMRSPEYVATVVNIYRQALDAIAAGTWSPSPDDMQDLALAFSRGFTAGHILGDASIMGRDLPGNRGLLIGTVTGYDPGRREATVLRDGDFIPAPGDGLVFCRDRPGGDEGLVLRSPPAVRGNRILLPSPVPVGRGTRVFLTKRAGLEERARSIIARELPPLPLDMRVSWEERVPVFEGTVVAPDGREIRFCMRSDAAMEPARSRPLTGDQIAAQLTKTGGTVFTIRNLRLDYPGGLFAPIGDLNRLRRSFLDHAASALAAAYRPDDEAVRAAAERLREFLPALTADPVPSDEPRHPAVAVYAATIDEVRGGAAGGAGAVFFEPQVRADSGVFLPLLAEAAAVCRSEGADLIWKWPPITPRGFLDVAVPLLPSLAAAGLGGVMVSGSGAAAAAAEAVPDLPLYGAAGLNIWNHRTVGGMSPLFRYLTLSPELSGADLAGLVARVRQTGSGMLFGFIVQGNLEAMVTEDRLLRVAGAETGDAFYGIRDTKRRIFPIRIDGEGRTYLANAVETSLIDHLPALIGAGLDSFVIDARGRGGRYAREMAGLYRTAIESGGVAPRLKDAVKQRSCGGITAGHFLRGTSEE</sequence>
<keyword evidence="3" id="KW-1185">Reference proteome</keyword>
<dbReference type="Pfam" id="PF12392">
    <property type="entry name" value="DUF3656"/>
    <property type="match status" value="1"/>
</dbReference>
<dbReference type="Pfam" id="PF01136">
    <property type="entry name" value="Peptidase_U32"/>
    <property type="match status" value="2"/>
</dbReference>
<evidence type="ECO:0000313" key="3">
    <source>
        <dbReference type="Proteomes" id="UP000290932"/>
    </source>
</evidence>
<dbReference type="PANTHER" id="PTHR30217:SF10">
    <property type="entry name" value="23S RRNA 5-HYDROXYCYTIDINE C2501 SYNTHASE"/>
    <property type="match status" value="1"/>
</dbReference>
<dbReference type="Proteomes" id="UP000290932">
    <property type="component" value="Unassembled WGS sequence"/>
</dbReference>
<evidence type="ECO:0000259" key="1">
    <source>
        <dbReference type="Pfam" id="PF12392"/>
    </source>
</evidence>
<gene>
    <name evidence="2" type="ORF">ABH15_10640</name>
</gene>
<dbReference type="OrthoDB" id="51464at2157"/>